<keyword evidence="3" id="KW-1185">Reference proteome</keyword>
<evidence type="ECO:0000313" key="2">
    <source>
        <dbReference type="EMBL" id="KIM63587.1"/>
    </source>
</evidence>
<keyword evidence="1" id="KW-1133">Transmembrane helix</keyword>
<accession>A0A0C3AF81</accession>
<proteinExistence type="predicted"/>
<keyword evidence="1" id="KW-0812">Transmembrane</keyword>
<dbReference type="Proteomes" id="UP000053989">
    <property type="component" value="Unassembled WGS sequence"/>
</dbReference>
<dbReference type="InParanoid" id="A0A0C3AF81"/>
<keyword evidence="1" id="KW-0472">Membrane</keyword>
<reference evidence="2 3" key="1">
    <citation type="submission" date="2014-04" db="EMBL/GenBank/DDBJ databases">
        <authorList>
            <consortium name="DOE Joint Genome Institute"/>
            <person name="Kuo A."/>
            <person name="Kohler A."/>
            <person name="Nagy L.G."/>
            <person name="Floudas D."/>
            <person name="Copeland A."/>
            <person name="Barry K.W."/>
            <person name="Cichocki N."/>
            <person name="Veneault-Fourrey C."/>
            <person name="LaButti K."/>
            <person name="Lindquist E.A."/>
            <person name="Lipzen A."/>
            <person name="Lundell T."/>
            <person name="Morin E."/>
            <person name="Murat C."/>
            <person name="Sun H."/>
            <person name="Tunlid A."/>
            <person name="Henrissat B."/>
            <person name="Grigoriev I.V."/>
            <person name="Hibbett D.S."/>
            <person name="Martin F."/>
            <person name="Nordberg H.P."/>
            <person name="Cantor M.N."/>
            <person name="Hua S.X."/>
        </authorList>
    </citation>
    <scope>NUCLEOTIDE SEQUENCE [LARGE SCALE GENOMIC DNA]</scope>
    <source>
        <strain evidence="2 3">Foug A</strain>
    </source>
</reference>
<dbReference type="HOGENOM" id="CLU_1086494_0_0_1"/>
<reference evidence="3" key="2">
    <citation type="submission" date="2015-01" db="EMBL/GenBank/DDBJ databases">
        <title>Evolutionary Origins and Diversification of the Mycorrhizal Mutualists.</title>
        <authorList>
            <consortium name="DOE Joint Genome Institute"/>
            <consortium name="Mycorrhizal Genomics Consortium"/>
            <person name="Kohler A."/>
            <person name="Kuo A."/>
            <person name="Nagy L.G."/>
            <person name="Floudas D."/>
            <person name="Copeland A."/>
            <person name="Barry K.W."/>
            <person name="Cichocki N."/>
            <person name="Veneault-Fourrey C."/>
            <person name="LaButti K."/>
            <person name="Lindquist E.A."/>
            <person name="Lipzen A."/>
            <person name="Lundell T."/>
            <person name="Morin E."/>
            <person name="Murat C."/>
            <person name="Riley R."/>
            <person name="Ohm R."/>
            <person name="Sun H."/>
            <person name="Tunlid A."/>
            <person name="Henrissat B."/>
            <person name="Grigoriev I.V."/>
            <person name="Hibbett D.S."/>
            <person name="Martin F."/>
        </authorList>
    </citation>
    <scope>NUCLEOTIDE SEQUENCE [LARGE SCALE GENOMIC DNA]</scope>
    <source>
        <strain evidence="3">Foug A</strain>
    </source>
</reference>
<sequence>MSNFPADPWIQWIVDFTNTHQVHEVENALRIELGLPPLHVPGGPEPITPPEEQPWGRSNDLQLVPEQTATSGIIDVSEGTANSGIMDIAEGLPLNAYASVISDGFSMQFVLGMDSARDFITAIHECHRWKLIFLDIFHEQWFWYATVSSTVAPLFLLLLHEALQRRLFQPRFTLESKDIVLPTGIARTHSDCIPFTNAFKAAMSEVPKFMHDYWYAHSKDLLVDIPGEHYHGILGGSMNPSSEVHDYIKAAIDWDP</sequence>
<evidence type="ECO:0000313" key="3">
    <source>
        <dbReference type="Proteomes" id="UP000053989"/>
    </source>
</evidence>
<dbReference type="EMBL" id="KN822033">
    <property type="protein sequence ID" value="KIM63587.1"/>
    <property type="molecule type" value="Genomic_DNA"/>
</dbReference>
<dbReference type="AlphaFoldDB" id="A0A0C3AF81"/>
<evidence type="ECO:0000256" key="1">
    <source>
        <dbReference type="SAM" id="Phobius"/>
    </source>
</evidence>
<protein>
    <submittedName>
        <fullName evidence="2">Uncharacterized protein</fullName>
    </submittedName>
</protein>
<organism evidence="2 3">
    <name type="scientific">Scleroderma citrinum Foug A</name>
    <dbReference type="NCBI Taxonomy" id="1036808"/>
    <lineage>
        <taxon>Eukaryota</taxon>
        <taxon>Fungi</taxon>
        <taxon>Dikarya</taxon>
        <taxon>Basidiomycota</taxon>
        <taxon>Agaricomycotina</taxon>
        <taxon>Agaricomycetes</taxon>
        <taxon>Agaricomycetidae</taxon>
        <taxon>Boletales</taxon>
        <taxon>Sclerodermatineae</taxon>
        <taxon>Sclerodermataceae</taxon>
        <taxon>Scleroderma</taxon>
    </lineage>
</organism>
<feature type="transmembrane region" description="Helical" evidence="1">
    <location>
        <begin position="141"/>
        <end position="159"/>
    </location>
</feature>
<name>A0A0C3AF81_9AGAM</name>
<gene>
    <name evidence="2" type="ORF">SCLCIDRAFT_24033</name>
</gene>